<dbReference type="EMBL" id="BMAO01012215">
    <property type="protein sequence ID" value="GFQ79657.1"/>
    <property type="molecule type" value="Genomic_DNA"/>
</dbReference>
<keyword evidence="2" id="KW-1185">Reference proteome</keyword>
<proteinExistence type="predicted"/>
<evidence type="ECO:0008006" key="3">
    <source>
        <dbReference type="Google" id="ProtNLM"/>
    </source>
</evidence>
<evidence type="ECO:0000313" key="2">
    <source>
        <dbReference type="Proteomes" id="UP000887116"/>
    </source>
</evidence>
<gene>
    <name evidence="1" type="ORF">TNCT_147641</name>
</gene>
<reference evidence="1" key="1">
    <citation type="submission" date="2020-07" db="EMBL/GenBank/DDBJ databases">
        <title>Multicomponent nature underlies the extraordinary mechanical properties of spider dragline silk.</title>
        <authorList>
            <person name="Kono N."/>
            <person name="Nakamura H."/>
            <person name="Mori M."/>
            <person name="Yoshida Y."/>
            <person name="Ohtoshi R."/>
            <person name="Malay A.D."/>
            <person name="Moran D.A.P."/>
            <person name="Tomita M."/>
            <person name="Numata K."/>
            <person name="Arakawa K."/>
        </authorList>
    </citation>
    <scope>NUCLEOTIDE SEQUENCE</scope>
</reference>
<dbReference type="Proteomes" id="UP000887116">
    <property type="component" value="Unassembled WGS sequence"/>
</dbReference>
<organism evidence="1 2">
    <name type="scientific">Trichonephila clavata</name>
    <name type="common">Joro spider</name>
    <name type="synonym">Nephila clavata</name>
    <dbReference type="NCBI Taxonomy" id="2740835"/>
    <lineage>
        <taxon>Eukaryota</taxon>
        <taxon>Metazoa</taxon>
        <taxon>Ecdysozoa</taxon>
        <taxon>Arthropoda</taxon>
        <taxon>Chelicerata</taxon>
        <taxon>Arachnida</taxon>
        <taxon>Araneae</taxon>
        <taxon>Araneomorphae</taxon>
        <taxon>Entelegynae</taxon>
        <taxon>Araneoidea</taxon>
        <taxon>Nephilidae</taxon>
        <taxon>Trichonephila</taxon>
    </lineage>
</organism>
<sequence>MDSSRRREYPQGALDSFTILGSLKQFDIPSVELFHKSLRSLTSRLSLDQNWESLISRGPLDHNQSRAVIVAAFRMRTSHDYLAVHLRRSNVLPSPECQLCDFGTMNAEHLRTCSAVDHSKNIKAAFSRRPISTGQCIT</sequence>
<name>A0A8X6FGQ2_TRICU</name>
<dbReference type="AlphaFoldDB" id="A0A8X6FGQ2"/>
<protein>
    <recommendedName>
        <fullName evidence="3">Reverse transcriptase</fullName>
    </recommendedName>
</protein>
<comment type="caution">
    <text evidence="1">The sequence shown here is derived from an EMBL/GenBank/DDBJ whole genome shotgun (WGS) entry which is preliminary data.</text>
</comment>
<evidence type="ECO:0000313" key="1">
    <source>
        <dbReference type="EMBL" id="GFQ79657.1"/>
    </source>
</evidence>
<accession>A0A8X6FGQ2</accession>